<dbReference type="GO" id="GO:0032259">
    <property type="term" value="P:methylation"/>
    <property type="evidence" value="ECO:0007669"/>
    <property type="project" value="UniProtKB-KW"/>
</dbReference>
<dbReference type="SUPFAM" id="SSF53335">
    <property type="entry name" value="S-adenosyl-L-methionine-dependent methyltransferases"/>
    <property type="match status" value="1"/>
</dbReference>
<dbReference type="InterPro" id="IPR029063">
    <property type="entry name" value="SAM-dependent_MTases_sf"/>
</dbReference>
<organism evidence="1 2">
    <name type="scientific">Rhizobium vallis</name>
    <dbReference type="NCBI Taxonomy" id="634290"/>
    <lineage>
        <taxon>Bacteria</taxon>
        <taxon>Pseudomonadati</taxon>
        <taxon>Pseudomonadota</taxon>
        <taxon>Alphaproteobacteria</taxon>
        <taxon>Hyphomicrobiales</taxon>
        <taxon>Rhizobiaceae</taxon>
        <taxon>Rhizobium/Agrobacterium group</taxon>
        <taxon>Rhizobium</taxon>
    </lineage>
</organism>
<protein>
    <submittedName>
        <fullName evidence="1">Putative sugar O-methyltransferase</fullName>
        <ecNumber evidence="1">2.1.1.-</ecNumber>
    </submittedName>
</protein>
<dbReference type="EMBL" id="RJTH01000002">
    <property type="protein sequence ID" value="RUM26003.1"/>
    <property type="molecule type" value="Genomic_DNA"/>
</dbReference>
<accession>A0A3S0Y793</accession>
<dbReference type="AlphaFoldDB" id="A0A3S0Y793"/>
<reference evidence="2" key="1">
    <citation type="submission" date="2018-11" db="EMBL/GenBank/DDBJ databases">
        <title>Rhizobium chutanense sp. nov., isolated from root nodules of Phaseolus vulgaris in China.</title>
        <authorList>
            <person name="Huo Y."/>
        </authorList>
    </citation>
    <scope>NUCLEOTIDE SEQUENCE [LARGE SCALE GENOMIC DNA]</scope>
    <source>
        <strain evidence="2">CCBAU 65647</strain>
    </source>
</reference>
<name>A0A3S0Y793_9HYPH</name>
<comment type="caution">
    <text evidence="1">The sequence shown here is derived from an EMBL/GenBank/DDBJ whole genome shotgun (WGS) entry which is preliminary data.</text>
</comment>
<keyword evidence="1" id="KW-0489">Methyltransferase</keyword>
<dbReference type="OrthoDB" id="339886at2"/>
<dbReference type="EC" id="2.1.1.-" evidence="1"/>
<proteinExistence type="predicted"/>
<dbReference type="InterPro" id="IPR030807">
    <property type="entry name" value="Methyltran_NanM"/>
</dbReference>
<dbReference type="NCBIfam" id="TIGR04371">
    <property type="entry name" value="methyltran_NanM"/>
    <property type="match status" value="1"/>
</dbReference>
<gene>
    <name evidence="1" type="ORF">EFQ99_06830</name>
</gene>
<sequence>MKQAPRMTSIQKLNSNFSLVQDLIDTDAGKSAATVWGRTSEFWEGIFSERSNFPSMVDFLAFRRADFGYGMADERQGALAREEEHARRTSEIFRQTIDPNRITGLDESPLGAPFVFENFGALRSAAFWTNATTALRISDLIQHHHPAPARALNVLEIGAGWGCVSYLLYQLLDIASYAIIDLPENLFLSTNYVAATQGIRLVPLKMVEPKIDSIAPGSLAFGLPGCLPVLGQKYDVVINSFSLQEMDLATVEGYFSWIAGILAPGGIFLSFNSHGKAGVSKPSDYPLSGFQINELNMFRAFPTGLLNTIPYEMVLSAAPGHTEFDGKTLDVLGCLIQFGLGENLKDICASFVAGGISQDTQLALNDLRGFFSSSYSDRAKALSLQAEQTLPAITSYLRAMNAFAVDEMGAAKIAFLQAIQLGLGGFAKLRACAHIAVIDRRNELNQWDEDFDALFAYPELKRMLEASDSGPFKLQFEKIVSVNLGS</sequence>
<evidence type="ECO:0000313" key="2">
    <source>
        <dbReference type="Proteomes" id="UP000278823"/>
    </source>
</evidence>
<dbReference type="Proteomes" id="UP000278823">
    <property type="component" value="Unassembled WGS sequence"/>
</dbReference>
<dbReference type="RefSeq" id="WP_126920070.1">
    <property type="nucleotide sequence ID" value="NZ_ML133687.1"/>
</dbReference>
<dbReference type="GO" id="GO:0008168">
    <property type="term" value="F:methyltransferase activity"/>
    <property type="evidence" value="ECO:0007669"/>
    <property type="project" value="UniProtKB-KW"/>
</dbReference>
<keyword evidence="2" id="KW-1185">Reference proteome</keyword>
<dbReference type="Gene3D" id="3.40.50.150">
    <property type="entry name" value="Vaccinia Virus protein VP39"/>
    <property type="match status" value="1"/>
</dbReference>
<evidence type="ECO:0000313" key="1">
    <source>
        <dbReference type="EMBL" id="RUM26003.1"/>
    </source>
</evidence>
<keyword evidence="1" id="KW-0808">Transferase</keyword>